<dbReference type="GeneID" id="38780364"/>
<dbReference type="OrthoDB" id="2744543at2759"/>
<evidence type="ECO:0008006" key="3">
    <source>
        <dbReference type="Google" id="ProtNLM"/>
    </source>
</evidence>
<sequence>MDKPNPLTAESEPDVSLVFAQVKLLNYNEIPQAIETGVRACEEDSLFRYLIYDTQNADKRCRRQRYWLFYYLGIATAVHHREALTIDRGNSLVILRPAPNSRKDTLFDRTWKPVHTLVVRFLMAFDTKIQKERHAEFTRKLTITLKDTIADRIYDMMWLDGESTARDKQGLGYDFMLVGYAAGKADILGRAIWSCSYSTRRTELYEKFGFLTVGEFTVGEDNPTWDKPPVLIRVMVRQPQSFSRSNEKSQVGYTMFY</sequence>
<keyword evidence="2" id="KW-1185">Reference proteome</keyword>
<dbReference type="AlphaFoldDB" id="A0A401GMJ0"/>
<evidence type="ECO:0000313" key="1">
    <source>
        <dbReference type="EMBL" id="GBE83447.1"/>
    </source>
</evidence>
<dbReference type="Proteomes" id="UP000287166">
    <property type="component" value="Unassembled WGS sequence"/>
</dbReference>
<evidence type="ECO:0000313" key="2">
    <source>
        <dbReference type="Proteomes" id="UP000287166"/>
    </source>
</evidence>
<dbReference type="Gene3D" id="3.40.630.30">
    <property type="match status" value="1"/>
</dbReference>
<organism evidence="1 2">
    <name type="scientific">Sparassis crispa</name>
    <dbReference type="NCBI Taxonomy" id="139825"/>
    <lineage>
        <taxon>Eukaryota</taxon>
        <taxon>Fungi</taxon>
        <taxon>Dikarya</taxon>
        <taxon>Basidiomycota</taxon>
        <taxon>Agaricomycotina</taxon>
        <taxon>Agaricomycetes</taxon>
        <taxon>Polyporales</taxon>
        <taxon>Sparassidaceae</taxon>
        <taxon>Sparassis</taxon>
    </lineage>
</organism>
<protein>
    <recommendedName>
        <fullName evidence="3">N-acetyltransferase domain-containing protein</fullName>
    </recommendedName>
</protein>
<reference evidence="1 2" key="1">
    <citation type="journal article" date="2018" name="Sci. Rep.">
        <title>Genome sequence of the cauliflower mushroom Sparassis crispa (Hanabiratake) and its association with beneficial usage.</title>
        <authorList>
            <person name="Kiyama R."/>
            <person name="Furutani Y."/>
            <person name="Kawaguchi K."/>
            <person name="Nakanishi T."/>
        </authorList>
    </citation>
    <scope>NUCLEOTIDE SEQUENCE [LARGE SCALE GENOMIC DNA]</scope>
</reference>
<dbReference type="InParanoid" id="A0A401GMJ0"/>
<comment type="caution">
    <text evidence="1">The sequence shown here is derived from an EMBL/GenBank/DDBJ whole genome shotgun (WGS) entry which is preliminary data.</text>
</comment>
<gene>
    <name evidence="1" type="ORF">SCP_0504960</name>
</gene>
<accession>A0A401GMJ0</accession>
<dbReference type="STRING" id="139825.A0A401GMJ0"/>
<dbReference type="EMBL" id="BFAD01000005">
    <property type="protein sequence ID" value="GBE83447.1"/>
    <property type="molecule type" value="Genomic_DNA"/>
</dbReference>
<dbReference type="RefSeq" id="XP_027614360.1">
    <property type="nucleotide sequence ID" value="XM_027758559.1"/>
</dbReference>
<proteinExistence type="predicted"/>
<name>A0A401GMJ0_9APHY</name>